<dbReference type="PANTHER" id="PTHR33393">
    <property type="entry name" value="POLYGLUTAMINE SYNTHESIS ACCESSORY PROTEIN RV0574C-RELATED"/>
    <property type="match status" value="1"/>
</dbReference>
<name>A0A8J8GH13_9EURY</name>
<comment type="caution">
    <text evidence="4">The sequence shown here is derived from an EMBL/GenBank/DDBJ whole genome shotgun (WGS) entry which is preliminary data.</text>
</comment>
<evidence type="ECO:0000259" key="3">
    <source>
        <dbReference type="SMART" id="SM00854"/>
    </source>
</evidence>
<feature type="region of interest" description="Disordered" evidence="2">
    <location>
        <begin position="172"/>
        <end position="196"/>
    </location>
</feature>
<evidence type="ECO:0000313" key="4">
    <source>
        <dbReference type="EMBL" id="NUB89783.1"/>
    </source>
</evidence>
<evidence type="ECO:0000256" key="2">
    <source>
        <dbReference type="SAM" id="MobiDB-lite"/>
    </source>
</evidence>
<reference evidence="4" key="1">
    <citation type="submission" date="2020-06" db="EMBL/GenBank/DDBJ databases">
        <title>Haloterrigena sp. nov., an extremely halophilic archaeon isolated from a saline sediment.</title>
        <authorList>
            <person name="Liu B.-B."/>
        </authorList>
    </citation>
    <scope>NUCLEOTIDE SEQUENCE</scope>
    <source>
        <strain evidence="4">SYSU A121-1</strain>
    </source>
</reference>
<feature type="domain" description="Capsule synthesis protein CapA" evidence="3">
    <location>
        <begin position="4"/>
        <end position="276"/>
    </location>
</feature>
<comment type="similarity">
    <text evidence="1">Belongs to the CapA family.</text>
</comment>
<proteinExistence type="inferred from homology"/>
<dbReference type="Pfam" id="PF09587">
    <property type="entry name" value="PGA_cap"/>
    <property type="match status" value="1"/>
</dbReference>
<dbReference type="OrthoDB" id="199819at2157"/>
<dbReference type="CDD" id="cd07381">
    <property type="entry name" value="MPP_CapA"/>
    <property type="match status" value="1"/>
</dbReference>
<gene>
    <name evidence="4" type="ORF">HT576_01870</name>
</gene>
<protein>
    <submittedName>
        <fullName evidence="4">CapA family protein</fullName>
    </submittedName>
</protein>
<dbReference type="PANTHER" id="PTHR33393:SF11">
    <property type="entry name" value="POLYGLUTAMINE SYNTHESIS ACCESSORY PROTEIN RV0574C-RELATED"/>
    <property type="match status" value="1"/>
</dbReference>
<dbReference type="Proteomes" id="UP000728647">
    <property type="component" value="Unassembled WGS sequence"/>
</dbReference>
<dbReference type="Gene3D" id="3.60.21.10">
    <property type="match status" value="1"/>
</dbReference>
<sequence length="354" mass="39389">MTRRIGFTGDVMLGRLVDDRQRRRSVDAVWGNVRERLRDLDALVINLECVLSTRGSEWRRTHRPFHFRADPDWAVPALERAGVDVCALANNHVLDYEEVALRDTLEHLDEAGIARTGAGETIDEALDPAVVTVDGDEGDETDGLELAVVSFTDNTPEYAADEESPGTAWIDVSESRRDSSSRIQSDDTVDDERTRERVREALSRARETDPDLLVASLHWGPNMVTEPPDSFRAFGRWLVEEGVDVIHGHSAHVFQGIEVYDGAPIVYDAGDFVDDYAVDDELRNDRGFLFELAVTEDGTPTELRLRPTEIDGCAVHEASPDAAAWARDRMRELSAPFGTAFDRDGEALVLALES</sequence>
<dbReference type="InterPro" id="IPR052169">
    <property type="entry name" value="CW_Biosynth-Accessory"/>
</dbReference>
<dbReference type="SMART" id="SM00854">
    <property type="entry name" value="PGA_cap"/>
    <property type="match status" value="1"/>
</dbReference>
<organism evidence="4 5">
    <name type="scientific">Haloterrigena gelatinilytica</name>
    <dbReference type="NCBI Taxonomy" id="2741724"/>
    <lineage>
        <taxon>Archaea</taxon>
        <taxon>Methanobacteriati</taxon>
        <taxon>Methanobacteriota</taxon>
        <taxon>Stenosarchaea group</taxon>
        <taxon>Halobacteria</taxon>
        <taxon>Halobacteriales</taxon>
        <taxon>Natrialbaceae</taxon>
        <taxon>Haloterrigena</taxon>
    </lineage>
</organism>
<dbReference type="InterPro" id="IPR029052">
    <property type="entry name" value="Metallo-depent_PP-like"/>
</dbReference>
<accession>A0A8J8GH13</accession>
<dbReference type="AlphaFoldDB" id="A0A8J8GH13"/>
<dbReference type="SUPFAM" id="SSF56300">
    <property type="entry name" value="Metallo-dependent phosphatases"/>
    <property type="match status" value="1"/>
</dbReference>
<dbReference type="InterPro" id="IPR019079">
    <property type="entry name" value="Capsule_synth_CapA"/>
</dbReference>
<dbReference type="RefSeq" id="WP_174701112.1">
    <property type="nucleotide sequence ID" value="NZ_JABURA010000001.1"/>
</dbReference>
<dbReference type="EMBL" id="JABURA010000001">
    <property type="protein sequence ID" value="NUB89783.1"/>
    <property type="molecule type" value="Genomic_DNA"/>
</dbReference>
<evidence type="ECO:0000313" key="5">
    <source>
        <dbReference type="Proteomes" id="UP000728647"/>
    </source>
</evidence>
<evidence type="ECO:0000256" key="1">
    <source>
        <dbReference type="ARBA" id="ARBA00005662"/>
    </source>
</evidence>